<dbReference type="Pfam" id="PF00231">
    <property type="entry name" value="ATP-synt"/>
    <property type="match status" value="1"/>
</dbReference>
<dbReference type="GO" id="GO:0045259">
    <property type="term" value="C:proton-transporting ATP synthase complex"/>
    <property type="evidence" value="ECO:0007669"/>
    <property type="project" value="UniProtKB-KW"/>
</dbReference>
<dbReference type="PANTHER" id="PTHR11693">
    <property type="entry name" value="ATP SYNTHASE GAMMA CHAIN"/>
    <property type="match status" value="1"/>
</dbReference>
<dbReference type="SUPFAM" id="SSF52943">
    <property type="entry name" value="ATP synthase (F1-ATPase), gamma subunit"/>
    <property type="match status" value="1"/>
</dbReference>
<dbReference type="PANTHER" id="PTHR11693:SF33">
    <property type="entry name" value="F0F1 ATP SYNTHASE SUBUNIT GAMMA"/>
    <property type="match status" value="1"/>
</dbReference>
<dbReference type="GO" id="GO:0046933">
    <property type="term" value="F:proton-transporting ATP synthase activity, rotational mechanism"/>
    <property type="evidence" value="ECO:0007669"/>
    <property type="project" value="InterPro"/>
</dbReference>
<keyword evidence="4" id="KW-0813">Transport</keyword>
<dbReference type="Gene3D" id="1.10.287.80">
    <property type="entry name" value="ATP synthase, gamma subunit, helix hairpin domain"/>
    <property type="match status" value="1"/>
</dbReference>
<dbReference type="GO" id="GO:0009535">
    <property type="term" value="C:chloroplast thylakoid membrane"/>
    <property type="evidence" value="ECO:0007669"/>
    <property type="project" value="UniProtKB-SubCell"/>
</dbReference>
<evidence type="ECO:0000256" key="1">
    <source>
        <dbReference type="ARBA" id="ARBA00003456"/>
    </source>
</evidence>
<keyword evidence="7" id="KW-0472">Membrane</keyword>
<accession>A0AAQ3MPR5</accession>
<dbReference type="AlphaFoldDB" id="A0AAQ3MPR5"/>
<evidence type="ECO:0000256" key="2">
    <source>
        <dbReference type="ARBA" id="ARBA00004525"/>
    </source>
</evidence>
<sequence length="173" mass="19842">MFSLSKSNFSPVRPTLPPVRCGIRELRQRIHTVQTTQKITEAMKLVAAARVRRAQEAVVNGRPFASNLAEMLNDITQRLKSDDVSTPLTDVRPVKTVALVVFTGDRGLCGGFNKWVIKKAVTQRRLRSLLMIFSHCLLVRRWIESNLCTLGLFHWLGLNLWFRLCCLWGRFMM</sequence>
<evidence type="ECO:0000256" key="6">
    <source>
        <dbReference type="ARBA" id="ARBA00023065"/>
    </source>
</evidence>
<evidence type="ECO:0000256" key="4">
    <source>
        <dbReference type="ARBA" id="ARBA00022448"/>
    </source>
</evidence>
<proteinExistence type="inferred from homology"/>
<gene>
    <name evidence="10" type="ORF">V8G54_033864</name>
</gene>
<dbReference type="InterPro" id="IPR035968">
    <property type="entry name" value="ATP_synth_F1_ATPase_gsu"/>
</dbReference>
<name>A0AAQ3MPR5_VIGMU</name>
<keyword evidence="5" id="KW-0375">Hydrogen ion transport</keyword>
<reference evidence="10 11" key="1">
    <citation type="journal article" date="2023" name="Life. Sci Alliance">
        <title>Evolutionary insights into 3D genome organization and epigenetic landscape of Vigna mungo.</title>
        <authorList>
            <person name="Junaid A."/>
            <person name="Singh B."/>
            <person name="Bhatia S."/>
        </authorList>
    </citation>
    <scope>NUCLEOTIDE SEQUENCE [LARGE SCALE GENOMIC DNA]</scope>
    <source>
        <strain evidence="10">Urdbean</strain>
    </source>
</reference>
<evidence type="ECO:0000256" key="5">
    <source>
        <dbReference type="ARBA" id="ARBA00022781"/>
    </source>
</evidence>
<evidence type="ECO:0000313" key="11">
    <source>
        <dbReference type="Proteomes" id="UP001374535"/>
    </source>
</evidence>
<keyword evidence="8" id="KW-0139">CF(1)</keyword>
<comment type="similarity">
    <text evidence="3">Belongs to the ATPase gamma chain family.</text>
</comment>
<dbReference type="InterPro" id="IPR000131">
    <property type="entry name" value="ATP_synth_F1_gsu"/>
</dbReference>
<organism evidence="10 11">
    <name type="scientific">Vigna mungo</name>
    <name type="common">Black gram</name>
    <name type="synonym">Phaseolus mungo</name>
    <dbReference type="NCBI Taxonomy" id="3915"/>
    <lineage>
        <taxon>Eukaryota</taxon>
        <taxon>Viridiplantae</taxon>
        <taxon>Streptophyta</taxon>
        <taxon>Embryophyta</taxon>
        <taxon>Tracheophyta</taxon>
        <taxon>Spermatophyta</taxon>
        <taxon>Magnoliopsida</taxon>
        <taxon>eudicotyledons</taxon>
        <taxon>Gunneridae</taxon>
        <taxon>Pentapetalae</taxon>
        <taxon>rosids</taxon>
        <taxon>fabids</taxon>
        <taxon>Fabales</taxon>
        <taxon>Fabaceae</taxon>
        <taxon>Papilionoideae</taxon>
        <taxon>50 kb inversion clade</taxon>
        <taxon>NPAAA clade</taxon>
        <taxon>indigoferoid/millettioid clade</taxon>
        <taxon>Phaseoleae</taxon>
        <taxon>Vigna</taxon>
    </lineage>
</organism>
<dbReference type="EMBL" id="CP144691">
    <property type="protein sequence ID" value="WVY94776.1"/>
    <property type="molecule type" value="Genomic_DNA"/>
</dbReference>
<evidence type="ECO:0000256" key="7">
    <source>
        <dbReference type="ARBA" id="ARBA00023136"/>
    </source>
</evidence>
<dbReference type="Proteomes" id="UP001374535">
    <property type="component" value="Chromosome 10"/>
</dbReference>
<protein>
    <submittedName>
        <fullName evidence="10">Uncharacterized protein</fullName>
    </submittedName>
</protein>
<keyword evidence="9" id="KW-0066">ATP synthesis</keyword>
<keyword evidence="6" id="KW-0406">Ion transport</keyword>
<evidence type="ECO:0000313" key="10">
    <source>
        <dbReference type="EMBL" id="WVY94776.1"/>
    </source>
</evidence>
<dbReference type="FunFam" id="1.10.287.80:FF:000003">
    <property type="entry name" value="ATP synthase gamma chain, chloroplastic"/>
    <property type="match status" value="1"/>
</dbReference>
<comment type="function">
    <text evidence="1">Produces ATP from ADP in the presence of a proton gradient across the membrane. The gamma chain is believed to be important in regulating ATPase activity and the flow of protons through the CF(0) complex.</text>
</comment>
<evidence type="ECO:0000256" key="9">
    <source>
        <dbReference type="ARBA" id="ARBA00023310"/>
    </source>
</evidence>
<evidence type="ECO:0000256" key="8">
    <source>
        <dbReference type="ARBA" id="ARBA00023196"/>
    </source>
</evidence>
<evidence type="ECO:0000256" key="3">
    <source>
        <dbReference type="ARBA" id="ARBA00007681"/>
    </source>
</evidence>
<comment type="subcellular location">
    <subcellularLocation>
        <location evidence="2">Plastid</location>
        <location evidence="2">Chloroplast thylakoid membrane</location>
        <topology evidence="2">Peripheral membrane protein</topology>
    </subcellularLocation>
</comment>
<keyword evidence="11" id="KW-1185">Reference proteome</keyword>